<dbReference type="InterPro" id="IPR026082">
    <property type="entry name" value="ABCA"/>
</dbReference>
<gene>
    <name evidence="4" type="ORF">BYL167_LOCUS71205</name>
    <name evidence="5" type="ORF">GIL414_LOCUS81838</name>
</gene>
<dbReference type="Proteomes" id="UP000681720">
    <property type="component" value="Unassembled WGS sequence"/>
</dbReference>
<evidence type="ECO:0000313" key="6">
    <source>
        <dbReference type="Proteomes" id="UP000681720"/>
    </source>
</evidence>
<protein>
    <recommendedName>
        <fullName evidence="3">ABC transporter domain-containing protein</fullName>
    </recommendedName>
</protein>
<dbReference type="GO" id="GO:0005319">
    <property type="term" value="F:lipid transporter activity"/>
    <property type="evidence" value="ECO:0007669"/>
    <property type="project" value="TreeGrafter"/>
</dbReference>
<dbReference type="GO" id="GO:0005524">
    <property type="term" value="F:ATP binding"/>
    <property type="evidence" value="ECO:0007669"/>
    <property type="project" value="InterPro"/>
</dbReference>
<dbReference type="GO" id="GO:0016020">
    <property type="term" value="C:membrane"/>
    <property type="evidence" value="ECO:0007669"/>
    <property type="project" value="InterPro"/>
</dbReference>
<dbReference type="SUPFAM" id="SSF52540">
    <property type="entry name" value="P-loop containing nucleoside triphosphate hydrolases"/>
    <property type="match status" value="1"/>
</dbReference>
<dbReference type="EMBL" id="CAJOBH010254804">
    <property type="protein sequence ID" value="CAF5146111.1"/>
    <property type="molecule type" value="Genomic_DNA"/>
</dbReference>
<feature type="domain" description="ABC transporter" evidence="3">
    <location>
        <begin position="25"/>
        <end position="96"/>
    </location>
</feature>
<organism evidence="5 6">
    <name type="scientific">Rotaria magnacalcarata</name>
    <dbReference type="NCBI Taxonomy" id="392030"/>
    <lineage>
        <taxon>Eukaryota</taxon>
        <taxon>Metazoa</taxon>
        <taxon>Spiralia</taxon>
        <taxon>Gnathifera</taxon>
        <taxon>Rotifera</taxon>
        <taxon>Eurotatoria</taxon>
        <taxon>Bdelloidea</taxon>
        <taxon>Philodinida</taxon>
        <taxon>Philodinidae</taxon>
        <taxon>Rotaria</taxon>
    </lineage>
</organism>
<dbReference type="AlphaFoldDB" id="A0A8S3JB47"/>
<evidence type="ECO:0000256" key="1">
    <source>
        <dbReference type="ARBA" id="ARBA00022448"/>
    </source>
</evidence>
<dbReference type="EMBL" id="CAJOBJ010358520">
    <property type="protein sequence ID" value="CAF5216367.1"/>
    <property type="molecule type" value="Genomic_DNA"/>
</dbReference>
<dbReference type="GO" id="GO:0140359">
    <property type="term" value="F:ABC-type transporter activity"/>
    <property type="evidence" value="ECO:0007669"/>
    <property type="project" value="InterPro"/>
</dbReference>
<proteinExistence type="predicted"/>
<name>A0A8S3JB47_9BILA</name>
<dbReference type="Gene3D" id="3.40.50.300">
    <property type="entry name" value="P-loop containing nucleotide triphosphate hydrolases"/>
    <property type="match status" value="1"/>
</dbReference>
<evidence type="ECO:0000313" key="4">
    <source>
        <dbReference type="EMBL" id="CAF5146111.1"/>
    </source>
</evidence>
<dbReference type="PANTHER" id="PTHR19229">
    <property type="entry name" value="ATP-BINDING CASSETTE TRANSPORTER SUBFAMILY A ABCA"/>
    <property type="match status" value="1"/>
</dbReference>
<keyword evidence="2" id="KW-0677">Repeat</keyword>
<dbReference type="InterPro" id="IPR003439">
    <property type="entry name" value="ABC_transporter-like_ATP-bd"/>
</dbReference>
<comment type="caution">
    <text evidence="5">The sequence shown here is derived from an EMBL/GenBank/DDBJ whole genome shotgun (WGS) entry which is preliminary data.</text>
</comment>
<dbReference type="PANTHER" id="PTHR19229:SF36">
    <property type="entry name" value="ATP-BINDING CASSETTE SUB-FAMILY A MEMBER 2"/>
    <property type="match status" value="1"/>
</dbReference>
<accession>A0A8S3JB47</accession>
<dbReference type="InterPro" id="IPR027417">
    <property type="entry name" value="P-loop_NTPase"/>
</dbReference>
<keyword evidence="1" id="KW-0813">Transport</keyword>
<sequence>MIDLVKVYGWRFGKKFTAVKRTCAGIKQGECFGLLGINGSGKSTTFKMLTGEISMTDGNAFVNNYSVIKQLSAVHRNLGYCPQFDALDSLLTAREHLFLYARLRGINRKNIPFVS</sequence>
<dbReference type="Proteomes" id="UP000681967">
    <property type="component" value="Unassembled WGS sequence"/>
</dbReference>
<dbReference type="GO" id="GO:0016887">
    <property type="term" value="F:ATP hydrolysis activity"/>
    <property type="evidence" value="ECO:0007669"/>
    <property type="project" value="InterPro"/>
</dbReference>
<evidence type="ECO:0000259" key="3">
    <source>
        <dbReference type="Pfam" id="PF00005"/>
    </source>
</evidence>
<reference evidence="5" key="1">
    <citation type="submission" date="2021-02" db="EMBL/GenBank/DDBJ databases">
        <authorList>
            <person name="Nowell W R."/>
        </authorList>
    </citation>
    <scope>NUCLEOTIDE SEQUENCE</scope>
</reference>
<evidence type="ECO:0000313" key="5">
    <source>
        <dbReference type="EMBL" id="CAF5216367.1"/>
    </source>
</evidence>
<dbReference type="Pfam" id="PF00005">
    <property type="entry name" value="ABC_tran"/>
    <property type="match status" value="1"/>
</dbReference>
<evidence type="ECO:0000256" key="2">
    <source>
        <dbReference type="ARBA" id="ARBA00022737"/>
    </source>
</evidence>